<gene>
    <name evidence="1" type="ORF">AB205_0157510</name>
</gene>
<dbReference type="Proteomes" id="UP000228934">
    <property type="component" value="Unassembled WGS sequence"/>
</dbReference>
<reference evidence="2" key="1">
    <citation type="journal article" date="2017" name="Nat. Commun.">
        <title>The North American bullfrog draft genome provides insight into hormonal regulation of long noncoding RNA.</title>
        <authorList>
            <person name="Hammond S.A."/>
            <person name="Warren R.L."/>
            <person name="Vandervalk B.P."/>
            <person name="Kucuk E."/>
            <person name="Khan H."/>
            <person name="Gibb E.A."/>
            <person name="Pandoh P."/>
            <person name="Kirk H."/>
            <person name="Zhao Y."/>
            <person name="Jones M."/>
            <person name="Mungall A.J."/>
            <person name="Coope R."/>
            <person name="Pleasance S."/>
            <person name="Moore R.A."/>
            <person name="Holt R.A."/>
            <person name="Round J.M."/>
            <person name="Ohora S."/>
            <person name="Walle B.V."/>
            <person name="Veldhoen N."/>
            <person name="Helbing C.C."/>
            <person name="Birol I."/>
        </authorList>
    </citation>
    <scope>NUCLEOTIDE SEQUENCE [LARGE SCALE GENOMIC DNA]</scope>
</reference>
<evidence type="ECO:0000313" key="1">
    <source>
        <dbReference type="EMBL" id="PIO15277.1"/>
    </source>
</evidence>
<accession>A0A2G9QI89</accession>
<organism evidence="1 2">
    <name type="scientific">Aquarana catesbeiana</name>
    <name type="common">American bullfrog</name>
    <name type="synonym">Rana catesbeiana</name>
    <dbReference type="NCBI Taxonomy" id="8400"/>
    <lineage>
        <taxon>Eukaryota</taxon>
        <taxon>Metazoa</taxon>
        <taxon>Chordata</taxon>
        <taxon>Craniata</taxon>
        <taxon>Vertebrata</taxon>
        <taxon>Euteleostomi</taxon>
        <taxon>Amphibia</taxon>
        <taxon>Batrachia</taxon>
        <taxon>Anura</taxon>
        <taxon>Neobatrachia</taxon>
        <taxon>Ranoidea</taxon>
        <taxon>Ranidae</taxon>
        <taxon>Aquarana</taxon>
    </lineage>
</organism>
<dbReference type="EMBL" id="KV980414">
    <property type="protein sequence ID" value="PIO15277.1"/>
    <property type="molecule type" value="Genomic_DNA"/>
</dbReference>
<proteinExistence type="predicted"/>
<protein>
    <submittedName>
        <fullName evidence="1">Uncharacterized protein</fullName>
    </submittedName>
</protein>
<evidence type="ECO:0000313" key="2">
    <source>
        <dbReference type="Proteomes" id="UP000228934"/>
    </source>
</evidence>
<name>A0A2G9QI89_AQUCT</name>
<keyword evidence="2" id="KW-1185">Reference proteome</keyword>
<dbReference type="AlphaFoldDB" id="A0A2G9QI89"/>
<sequence>MCLVCAAEPSALEVALRWILWGKPKSSHQRGMHDKCWRPPLVFHRRKTYHYMCLYTVYIDIISCDYVTREGGGRGATLLCRVNFLLKSNRTIL</sequence>